<dbReference type="InParanoid" id="S2K5F0"/>
<dbReference type="VEuPathDB" id="FungiDB:HMPREF1544_02528"/>
<dbReference type="OrthoDB" id="2433997at2759"/>
<dbReference type="EMBL" id="KE123918">
    <property type="protein sequence ID" value="EPB90618.1"/>
    <property type="molecule type" value="Genomic_DNA"/>
</dbReference>
<keyword evidence="3" id="KW-1185">Reference proteome</keyword>
<feature type="signal peptide" evidence="1">
    <location>
        <begin position="1"/>
        <end position="22"/>
    </location>
</feature>
<proteinExistence type="predicted"/>
<dbReference type="AlphaFoldDB" id="S2K5F0"/>
<name>S2K5F0_MUCC1</name>
<evidence type="ECO:0000256" key="1">
    <source>
        <dbReference type="SAM" id="SignalP"/>
    </source>
</evidence>
<dbReference type="eggNOG" id="ENOG502R9SG">
    <property type="taxonomic scope" value="Eukaryota"/>
</dbReference>
<accession>S2K5F0</accession>
<sequence>MVSFTFFKSASLLAFAAAMVSAAPTSSKDKCNGFRVTAPNTYFKTTAGQCYQVSYDFGSEPPSNRSWVSVDLYEYKTDKFINSLVKKVKADGISTPWFNVDLGKYHKSGDYYFLVTYGDSCKAIKTPYFYVDYNKNSPPSYNSSSKAFAQDSGSLHQQRKKTFNGQLATKVLVDVYNAETNVRASNVDEKESVDAFGVTQAFNMEAPVTGAYYYLITLFHGTNDEQCEPKRSFTFAVNANPHSPPAQC</sequence>
<evidence type="ECO:0000313" key="3">
    <source>
        <dbReference type="Proteomes" id="UP000014254"/>
    </source>
</evidence>
<keyword evidence="1" id="KW-0732">Signal</keyword>
<evidence type="ECO:0000313" key="2">
    <source>
        <dbReference type="EMBL" id="EPB90618.1"/>
    </source>
</evidence>
<reference evidence="3" key="1">
    <citation type="submission" date="2013-05" db="EMBL/GenBank/DDBJ databases">
        <title>The Genome sequence of Mucor circinelloides f. circinelloides 1006PhL.</title>
        <authorList>
            <consortium name="The Broad Institute Genomics Platform"/>
            <person name="Cuomo C."/>
            <person name="Earl A."/>
            <person name="Findley K."/>
            <person name="Lee S.C."/>
            <person name="Walker B."/>
            <person name="Young S."/>
            <person name="Zeng Q."/>
            <person name="Gargeya S."/>
            <person name="Fitzgerald M."/>
            <person name="Haas B."/>
            <person name="Abouelleil A."/>
            <person name="Allen A.W."/>
            <person name="Alvarado L."/>
            <person name="Arachchi H.M."/>
            <person name="Berlin A.M."/>
            <person name="Chapman S.B."/>
            <person name="Gainer-Dewar J."/>
            <person name="Goldberg J."/>
            <person name="Griggs A."/>
            <person name="Gujja S."/>
            <person name="Hansen M."/>
            <person name="Howarth C."/>
            <person name="Imamovic A."/>
            <person name="Ireland A."/>
            <person name="Larimer J."/>
            <person name="McCowan C."/>
            <person name="Murphy C."/>
            <person name="Pearson M."/>
            <person name="Poon T.W."/>
            <person name="Priest M."/>
            <person name="Roberts A."/>
            <person name="Saif S."/>
            <person name="Shea T."/>
            <person name="Sisk P."/>
            <person name="Sykes S."/>
            <person name="Wortman J."/>
            <person name="Nusbaum C."/>
            <person name="Birren B."/>
        </authorList>
    </citation>
    <scope>NUCLEOTIDE SEQUENCE [LARGE SCALE GENOMIC DNA]</scope>
    <source>
        <strain evidence="3">1006PhL</strain>
    </source>
</reference>
<protein>
    <submittedName>
        <fullName evidence="2">Uncharacterized protein</fullName>
    </submittedName>
</protein>
<gene>
    <name evidence="2" type="ORF">HMPREF1544_02528</name>
</gene>
<feature type="chain" id="PRO_5004509728" evidence="1">
    <location>
        <begin position="23"/>
        <end position="248"/>
    </location>
</feature>
<dbReference type="Proteomes" id="UP000014254">
    <property type="component" value="Unassembled WGS sequence"/>
</dbReference>
<organism evidence="2 3">
    <name type="scientific">Mucor circinelloides f. circinelloides (strain 1006PhL)</name>
    <name type="common">Mucormycosis agent</name>
    <name type="synonym">Calyptromyces circinelloides</name>
    <dbReference type="NCBI Taxonomy" id="1220926"/>
    <lineage>
        <taxon>Eukaryota</taxon>
        <taxon>Fungi</taxon>
        <taxon>Fungi incertae sedis</taxon>
        <taxon>Mucoromycota</taxon>
        <taxon>Mucoromycotina</taxon>
        <taxon>Mucoromycetes</taxon>
        <taxon>Mucorales</taxon>
        <taxon>Mucorineae</taxon>
        <taxon>Mucoraceae</taxon>
        <taxon>Mucor</taxon>
    </lineage>
</organism>